<dbReference type="InterPro" id="IPR015865">
    <property type="entry name" value="Riboflavin_kinase_bac/euk"/>
</dbReference>
<evidence type="ECO:0000256" key="5">
    <source>
        <dbReference type="ARBA" id="ARBA00012393"/>
    </source>
</evidence>
<dbReference type="AlphaFoldDB" id="A0A133Y7Y4"/>
<evidence type="ECO:0000256" key="9">
    <source>
        <dbReference type="ARBA" id="ARBA00022679"/>
    </source>
</evidence>
<dbReference type="InterPro" id="IPR011249">
    <property type="entry name" value="Metalloenz_LuxS/M16"/>
</dbReference>
<keyword evidence="20" id="KW-1185">Reference proteome</keyword>
<evidence type="ECO:0000256" key="14">
    <source>
        <dbReference type="ARBA" id="ARBA00022840"/>
    </source>
</evidence>
<evidence type="ECO:0000256" key="12">
    <source>
        <dbReference type="ARBA" id="ARBA00022777"/>
    </source>
</evidence>
<comment type="pathway">
    <text evidence="2">Cofactor biosynthesis; FMN biosynthesis; FMN from riboflavin (ATP route): step 1/1.</text>
</comment>
<dbReference type="EMBL" id="LSCV01000042">
    <property type="protein sequence ID" value="KXB39277.1"/>
    <property type="molecule type" value="Genomic_DNA"/>
</dbReference>
<evidence type="ECO:0000259" key="18">
    <source>
        <dbReference type="SMART" id="SM00904"/>
    </source>
</evidence>
<evidence type="ECO:0000256" key="1">
    <source>
        <dbReference type="ARBA" id="ARBA00004726"/>
    </source>
</evidence>
<dbReference type="Gene3D" id="3.30.830.10">
    <property type="entry name" value="Metalloenzyme, LuxS/M16 peptidase-like"/>
    <property type="match status" value="2"/>
</dbReference>
<evidence type="ECO:0000256" key="4">
    <source>
        <dbReference type="ARBA" id="ARBA00012105"/>
    </source>
</evidence>
<evidence type="ECO:0000256" key="16">
    <source>
        <dbReference type="ARBA" id="ARBA00047880"/>
    </source>
</evidence>
<evidence type="ECO:0000256" key="3">
    <source>
        <dbReference type="ARBA" id="ARBA00010214"/>
    </source>
</evidence>
<comment type="similarity">
    <text evidence="3">Belongs to the RibF family.</text>
</comment>
<dbReference type="GO" id="GO:0009231">
    <property type="term" value="P:riboflavin biosynthetic process"/>
    <property type="evidence" value="ECO:0007669"/>
    <property type="project" value="InterPro"/>
</dbReference>
<keyword evidence="13" id="KW-0274">FAD</keyword>
<dbReference type="SMART" id="SM00904">
    <property type="entry name" value="Flavokinase"/>
    <property type="match status" value="1"/>
</dbReference>
<dbReference type="Pfam" id="PF06574">
    <property type="entry name" value="FAD_syn"/>
    <property type="match status" value="1"/>
</dbReference>
<name>A0A133Y7Y4_9FIRM</name>
<keyword evidence="15" id="KW-0511">Multifunctional enzyme</keyword>
<evidence type="ECO:0000256" key="15">
    <source>
        <dbReference type="ARBA" id="ARBA00023268"/>
    </source>
</evidence>
<evidence type="ECO:0000256" key="7">
    <source>
        <dbReference type="ARBA" id="ARBA00022630"/>
    </source>
</evidence>
<dbReference type="Proteomes" id="UP000070080">
    <property type="component" value="Unassembled WGS sequence"/>
</dbReference>
<dbReference type="GO" id="GO:0003919">
    <property type="term" value="F:FMN adenylyltransferase activity"/>
    <property type="evidence" value="ECO:0007669"/>
    <property type="project" value="UniProtKB-EC"/>
</dbReference>
<dbReference type="GO" id="GO:0005524">
    <property type="term" value="F:ATP binding"/>
    <property type="evidence" value="ECO:0007669"/>
    <property type="project" value="UniProtKB-KW"/>
</dbReference>
<dbReference type="InterPro" id="IPR023468">
    <property type="entry name" value="Riboflavin_kinase"/>
</dbReference>
<dbReference type="UniPathway" id="UPA00276">
    <property type="reaction ID" value="UER00406"/>
</dbReference>
<dbReference type="InterPro" id="IPR014729">
    <property type="entry name" value="Rossmann-like_a/b/a_fold"/>
</dbReference>
<dbReference type="GO" id="GO:0009398">
    <property type="term" value="P:FMN biosynthetic process"/>
    <property type="evidence" value="ECO:0007669"/>
    <property type="project" value="UniProtKB-UniPathway"/>
</dbReference>
<dbReference type="RefSeq" id="WP_066714901.1">
    <property type="nucleotide sequence ID" value="NZ_JARFNM010000001.1"/>
</dbReference>
<reference evidence="20" key="1">
    <citation type="submission" date="2016-01" db="EMBL/GenBank/DDBJ databases">
        <authorList>
            <person name="Mitreva M."/>
            <person name="Pepin K.H."/>
            <person name="Mihindukulasuriya K.A."/>
            <person name="Fulton R."/>
            <person name="Fronick C."/>
            <person name="O'Laughlin M."/>
            <person name="Miner T."/>
            <person name="Herter B."/>
            <person name="Rosa B.A."/>
            <person name="Cordes M."/>
            <person name="Tomlinson C."/>
            <person name="Wollam A."/>
            <person name="Palsikar V.B."/>
            <person name="Mardis E.R."/>
            <person name="Wilson R.K."/>
        </authorList>
    </citation>
    <scope>NUCLEOTIDE SEQUENCE [LARGE SCALE GENOMIC DNA]</scope>
    <source>
        <strain evidence="20">KA00274</strain>
    </source>
</reference>
<dbReference type="Pfam" id="PF05193">
    <property type="entry name" value="Peptidase_M16_C"/>
    <property type="match status" value="1"/>
</dbReference>
<organism evidence="19 20">
    <name type="scientific">Amygdalobacter nucleatus</name>
    <dbReference type="NCBI Taxonomy" id="3029274"/>
    <lineage>
        <taxon>Bacteria</taxon>
        <taxon>Bacillati</taxon>
        <taxon>Bacillota</taxon>
        <taxon>Clostridia</taxon>
        <taxon>Eubacteriales</taxon>
        <taxon>Oscillospiraceae</taxon>
        <taxon>Amygdalobacter</taxon>
    </lineage>
</organism>
<dbReference type="STRING" id="1497955.HMPREF1872_01309"/>
<dbReference type="Gene3D" id="2.40.30.30">
    <property type="entry name" value="Riboflavin kinase-like"/>
    <property type="match status" value="1"/>
</dbReference>
<keyword evidence="14" id="KW-0067">ATP-binding</keyword>
<evidence type="ECO:0000256" key="11">
    <source>
        <dbReference type="ARBA" id="ARBA00022741"/>
    </source>
</evidence>
<keyword evidence="11" id="KW-0547">Nucleotide-binding</keyword>
<dbReference type="EC" id="2.7.7.2" evidence="5"/>
<keyword evidence="7" id="KW-0285">Flavoprotein</keyword>
<dbReference type="GO" id="GO:0046872">
    <property type="term" value="F:metal ion binding"/>
    <property type="evidence" value="ECO:0007669"/>
    <property type="project" value="InterPro"/>
</dbReference>
<accession>A0A133Y7Y4</accession>
<evidence type="ECO:0000313" key="20">
    <source>
        <dbReference type="Proteomes" id="UP000070080"/>
    </source>
</evidence>
<evidence type="ECO:0000313" key="19">
    <source>
        <dbReference type="EMBL" id="KXB39277.1"/>
    </source>
</evidence>
<dbReference type="Pfam" id="PF01687">
    <property type="entry name" value="Flavokinase"/>
    <property type="match status" value="1"/>
</dbReference>
<proteinExistence type="inferred from homology"/>
<keyword evidence="12" id="KW-0418">Kinase</keyword>
<comment type="catalytic activity">
    <reaction evidence="17">
        <text>FMN + ATP + H(+) = FAD + diphosphate</text>
        <dbReference type="Rhea" id="RHEA:17237"/>
        <dbReference type="ChEBI" id="CHEBI:15378"/>
        <dbReference type="ChEBI" id="CHEBI:30616"/>
        <dbReference type="ChEBI" id="CHEBI:33019"/>
        <dbReference type="ChEBI" id="CHEBI:57692"/>
        <dbReference type="ChEBI" id="CHEBI:58210"/>
        <dbReference type="EC" id="2.7.7.2"/>
    </reaction>
</comment>
<dbReference type="PATRIC" id="fig|1497955.3.peg.1276"/>
<comment type="pathway">
    <text evidence="1">Cofactor biosynthesis; FAD biosynthesis; FAD from FMN: step 1/1.</text>
</comment>
<dbReference type="SUPFAM" id="SSF82114">
    <property type="entry name" value="Riboflavin kinase-like"/>
    <property type="match status" value="1"/>
</dbReference>
<evidence type="ECO:0000256" key="10">
    <source>
        <dbReference type="ARBA" id="ARBA00022695"/>
    </source>
</evidence>
<keyword evidence="9" id="KW-0808">Transferase</keyword>
<comment type="caution">
    <text evidence="19">The sequence shown here is derived from an EMBL/GenBank/DDBJ whole genome shotgun (WGS) entry which is preliminary data.</text>
</comment>
<evidence type="ECO:0000256" key="8">
    <source>
        <dbReference type="ARBA" id="ARBA00022643"/>
    </source>
</evidence>
<protein>
    <recommendedName>
        <fullName evidence="6">Bifunctional riboflavin kinase/FMN adenylyltransferase</fullName>
        <ecNumber evidence="4">2.7.1.26</ecNumber>
        <ecNumber evidence="5">2.7.7.2</ecNumber>
    </recommendedName>
</protein>
<dbReference type="CDD" id="cd02064">
    <property type="entry name" value="FAD_synthetase_N"/>
    <property type="match status" value="1"/>
</dbReference>
<dbReference type="UniPathway" id="UPA00277">
    <property type="reaction ID" value="UER00407"/>
</dbReference>
<dbReference type="InterPro" id="IPR002606">
    <property type="entry name" value="Riboflavin_kinase_bac"/>
</dbReference>
<dbReference type="PANTHER" id="PTHR22749">
    <property type="entry name" value="RIBOFLAVIN KINASE/FMN ADENYLYLTRANSFERASE"/>
    <property type="match status" value="1"/>
</dbReference>
<dbReference type="OrthoDB" id="9803667at2"/>
<feature type="domain" description="Riboflavin kinase" evidence="18">
    <location>
        <begin position="286"/>
        <end position="412"/>
    </location>
</feature>
<evidence type="ECO:0000256" key="6">
    <source>
        <dbReference type="ARBA" id="ARBA00018483"/>
    </source>
</evidence>
<dbReference type="PANTHER" id="PTHR22749:SF6">
    <property type="entry name" value="RIBOFLAVIN KINASE"/>
    <property type="match status" value="1"/>
</dbReference>
<keyword evidence="10" id="KW-0548">Nucleotidyltransferase</keyword>
<sequence length="845" mass="96214">MKIYKLRYETGLLKLVEQYAKQVQSKDELVDNMLQQYADVFEQIDQQKAAVMTEVAEIEVAGMPEKTVIRNKADLSQFNADAIAKSFKAKDFQTAFKDAVAKAVKTTNKFQQIGELKPTPNSQARAVTIGFFDGVHRGHQELFNQLVYYASIKKLTPCCYSFDNLPKLQNEARVQTLKQRQEQIAALGVQEYIEQEFNPAFSNLTAEEFVDQILVKQLNTKLLIVGSNFRFGHERAYGIPELADLCKANDIELKVLEPLTYAGEIISTSRIKKLLLAGQVDLANALLGHNFKVRGKVKNGRGLARKFKLPTANMALDKEQIQLPYGVYVTRAIVGDVAYNAITNFGVRPTVDAKESEPTVETSLLDVSMDLYDKEIEIEFLHFQRPEKHFPSFLILTAQIQKDVLDARRYHESIEKFYRYYAKDGLQLYHLPSERFLSGNLSLLLALPLNARNASCMTLLGNILSSCNANFQTHQSFMKRLAELYGLQISANTCALGDMAILQFDLQAIFQAPDGTYTFREGTDLLFDCLLNPLRDKEHVHLLDRQTFNCEKQNLLADLAAQIDDRDNYALKMAIEELYAGTDYRFDPHGERDFVEKLTLEELSDFWLELLKTAEVMVFTAGNIGQKTLHGLKKHLDNFPKNKDRFYCLANVNPTPYRLHNNIKHVENCNFVRSRYLLFFSNLPPYTSNKVLSFQLLLSVLVGDVQSLLFRRLREELGLVYGINYDLLSYMDCFALILALNEENVPLALKETAKILDELKAGKLADDVFNNTKLLLQNELINATDSLFGLMTFQMNQLLRNAEIDQRLLLDQLVHTSKAEVISLAQNIEYRGSYHLIEGKQGHAE</sequence>
<dbReference type="GO" id="GO:0006747">
    <property type="term" value="P:FAD biosynthetic process"/>
    <property type="evidence" value="ECO:0007669"/>
    <property type="project" value="UniProtKB-UniPathway"/>
</dbReference>
<evidence type="ECO:0000256" key="2">
    <source>
        <dbReference type="ARBA" id="ARBA00005201"/>
    </source>
</evidence>
<dbReference type="NCBIfam" id="TIGR00083">
    <property type="entry name" value="ribF"/>
    <property type="match status" value="1"/>
</dbReference>
<comment type="catalytic activity">
    <reaction evidence="16">
        <text>riboflavin + ATP = FMN + ADP + H(+)</text>
        <dbReference type="Rhea" id="RHEA:14357"/>
        <dbReference type="ChEBI" id="CHEBI:15378"/>
        <dbReference type="ChEBI" id="CHEBI:30616"/>
        <dbReference type="ChEBI" id="CHEBI:57986"/>
        <dbReference type="ChEBI" id="CHEBI:58210"/>
        <dbReference type="ChEBI" id="CHEBI:456216"/>
        <dbReference type="EC" id="2.7.1.26"/>
    </reaction>
</comment>
<evidence type="ECO:0000256" key="17">
    <source>
        <dbReference type="ARBA" id="ARBA00049494"/>
    </source>
</evidence>
<dbReference type="InterPro" id="IPR015864">
    <property type="entry name" value="FAD_synthase"/>
</dbReference>
<keyword evidence="8" id="KW-0288">FMN</keyword>
<dbReference type="SUPFAM" id="SSF52374">
    <property type="entry name" value="Nucleotidylyl transferase"/>
    <property type="match status" value="1"/>
</dbReference>
<dbReference type="EC" id="2.7.1.26" evidence="4"/>
<dbReference type="Gene3D" id="3.40.50.620">
    <property type="entry name" value="HUPs"/>
    <property type="match status" value="1"/>
</dbReference>
<dbReference type="InterPro" id="IPR023465">
    <property type="entry name" value="Riboflavin_kinase_dom_sf"/>
</dbReference>
<dbReference type="GO" id="GO:0008531">
    <property type="term" value="F:riboflavin kinase activity"/>
    <property type="evidence" value="ECO:0007669"/>
    <property type="project" value="UniProtKB-EC"/>
</dbReference>
<gene>
    <name evidence="19" type="ORF">HMPREF1872_01309</name>
</gene>
<evidence type="ECO:0000256" key="13">
    <source>
        <dbReference type="ARBA" id="ARBA00022827"/>
    </source>
</evidence>
<dbReference type="SUPFAM" id="SSF63411">
    <property type="entry name" value="LuxS/MPP-like metallohydrolase"/>
    <property type="match status" value="2"/>
</dbReference>
<dbReference type="InterPro" id="IPR007863">
    <property type="entry name" value="Peptidase_M16_C"/>
</dbReference>